<sequence>MKVPLSQWALSRFSRASQHILAGKLVPLCELKVETPWCNAKNPNQPLPHLIRAKETTAKAITRKNLFRTLDAEAGVGKNVLGKISLKPGMSNPVIKEAGKSPPPRGRKKKRITGNYRRN</sequence>
<keyword evidence="3" id="KW-1185">Reference proteome</keyword>
<feature type="region of interest" description="Disordered" evidence="1">
    <location>
        <begin position="87"/>
        <end position="119"/>
    </location>
</feature>
<gene>
    <name evidence="2" type="ORF">NTJ_09877</name>
</gene>
<feature type="compositionally biased region" description="Basic residues" evidence="1">
    <location>
        <begin position="105"/>
        <end position="119"/>
    </location>
</feature>
<accession>A0ABN7AY06</accession>
<protein>
    <submittedName>
        <fullName evidence="2">Uncharacterized protein</fullName>
    </submittedName>
</protein>
<dbReference type="Proteomes" id="UP001307889">
    <property type="component" value="Chromosome 7"/>
</dbReference>
<name>A0ABN7AY06_9HEMI</name>
<dbReference type="EMBL" id="AP028915">
    <property type="protein sequence ID" value="BES97063.1"/>
    <property type="molecule type" value="Genomic_DNA"/>
</dbReference>
<organism evidence="2 3">
    <name type="scientific">Nesidiocoris tenuis</name>
    <dbReference type="NCBI Taxonomy" id="355587"/>
    <lineage>
        <taxon>Eukaryota</taxon>
        <taxon>Metazoa</taxon>
        <taxon>Ecdysozoa</taxon>
        <taxon>Arthropoda</taxon>
        <taxon>Hexapoda</taxon>
        <taxon>Insecta</taxon>
        <taxon>Pterygota</taxon>
        <taxon>Neoptera</taxon>
        <taxon>Paraneoptera</taxon>
        <taxon>Hemiptera</taxon>
        <taxon>Heteroptera</taxon>
        <taxon>Panheteroptera</taxon>
        <taxon>Cimicomorpha</taxon>
        <taxon>Miridae</taxon>
        <taxon>Dicyphina</taxon>
        <taxon>Nesidiocoris</taxon>
    </lineage>
</organism>
<reference evidence="2 3" key="1">
    <citation type="submission" date="2023-09" db="EMBL/GenBank/DDBJ databases">
        <title>Nesidiocoris tenuis whole genome shotgun sequence.</title>
        <authorList>
            <person name="Shibata T."/>
            <person name="Shimoda M."/>
            <person name="Kobayashi T."/>
            <person name="Uehara T."/>
        </authorList>
    </citation>
    <scope>NUCLEOTIDE SEQUENCE [LARGE SCALE GENOMIC DNA]</scope>
    <source>
        <strain evidence="2 3">Japan</strain>
    </source>
</reference>
<evidence type="ECO:0000313" key="2">
    <source>
        <dbReference type="EMBL" id="BES97063.1"/>
    </source>
</evidence>
<proteinExistence type="predicted"/>
<evidence type="ECO:0000313" key="3">
    <source>
        <dbReference type="Proteomes" id="UP001307889"/>
    </source>
</evidence>
<evidence type="ECO:0000256" key="1">
    <source>
        <dbReference type="SAM" id="MobiDB-lite"/>
    </source>
</evidence>